<accession>A0A1V4K6S7</accession>
<dbReference type="Proteomes" id="UP000190648">
    <property type="component" value="Unassembled WGS sequence"/>
</dbReference>
<reference evidence="2 3" key="1">
    <citation type="submission" date="2016-02" db="EMBL/GenBank/DDBJ databases">
        <title>Band-tailed pigeon sequencing and assembly.</title>
        <authorList>
            <person name="Soares A.E."/>
            <person name="Novak B.J."/>
            <person name="Rice E.S."/>
            <person name="O'Connell B."/>
            <person name="Chang D."/>
            <person name="Weber S."/>
            <person name="Shapiro B."/>
        </authorList>
    </citation>
    <scope>NUCLEOTIDE SEQUENCE [LARGE SCALE GENOMIC DNA]</scope>
    <source>
        <strain evidence="2">BTP2013</strain>
        <tissue evidence="2">Blood</tissue>
    </source>
</reference>
<evidence type="ECO:0000313" key="3">
    <source>
        <dbReference type="Proteomes" id="UP000190648"/>
    </source>
</evidence>
<dbReference type="AlphaFoldDB" id="A0A1V4K6S7"/>
<name>A0A1V4K6S7_PATFA</name>
<comment type="caution">
    <text evidence="2">The sequence shown here is derived from an EMBL/GenBank/DDBJ whole genome shotgun (WGS) entry which is preliminary data.</text>
</comment>
<evidence type="ECO:0000313" key="2">
    <source>
        <dbReference type="EMBL" id="OPJ80162.1"/>
    </source>
</evidence>
<proteinExistence type="predicted"/>
<gene>
    <name evidence="2" type="ORF">AV530_002547</name>
</gene>
<dbReference type="EMBL" id="LSYS01004331">
    <property type="protein sequence ID" value="OPJ80162.1"/>
    <property type="molecule type" value="Genomic_DNA"/>
</dbReference>
<sequence>MRGVFPGNLEDAASVGRGPGSDPAGAFGGRSSSLQPDWPPEFQLDGWRHTGGITFVTCSSHLEQPHRTESQSWSWLCCAGDKWDNSLKADTFWISSEVKKGKRKHSVL</sequence>
<evidence type="ECO:0000256" key="1">
    <source>
        <dbReference type="SAM" id="MobiDB-lite"/>
    </source>
</evidence>
<protein>
    <submittedName>
        <fullName evidence="2">Uncharacterized protein</fullName>
    </submittedName>
</protein>
<keyword evidence="3" id="KW-1185">Reference proteome</keyword>
<organism evidence="2 3">
    <name type="scientific">Patagioenas fasciata monilis</name>
    <dbReference type="NCBI Taxonomy" id="372326"/>
    <lineage>
        <taxon>Eukaryota</taxon>
        <taxon>Metazoa</taxon>
        <taxon>Chordata</taxon>
        <taxon>Craniata</taxon>
        <taxon>Vertebrata</taxon>
        <taxon>Euteleostomi</taxon>
        <taxon>Archelosauria</taxon>
        <taxon>Archosauria</taxon>
        <taxon>Dinosauria</taxon>
        <taxon>Saurischia</taxon>
        <taxon>Theropoda</taxon>
        <taxon>Coelurosauria</taxon>
        <taxon>Aves</taxon>
        <taxon>Neognathae</taxon>
        <taxon>Neoaves</taxon>
        <taxon>Columbimorphae</taxon>
        <taxon>Columbiformes</taxon>
        <taxon>Columbidae</taxon>
        <taxon>Patagioenas</taxon>
    </lineage>
</organism>
<feature type="region of interest" description="Disordered" evidence="1">
    <location>
        <begin position="1"/>
        <end position="41"/>
    </location>
</feature>